<dbReference type="GO" id="GO:0016846">
    <property type="term" value="F:carbon-sulfur lyase activity"/>
    <property type="evidence" value="ECO:0007669"/>
    <property type="project" value="TreeGrafter"/>
</dbReference>
<reference evidence="4 5" key="1">
    <citation type="journal article" date="2003" name="Genome Res.">
        <title>Genome analysis of F. nucleatum sub spp vincentii and its comparison with the genome of F. nucleatum ATCC 25586.</title>
        <authorList>
            <person name="Kapatral V."/>
            <person name="Ivanova N."/>
            <person name="Anderson I."/>
            <person name="Reznik G."/>
            <person name="Bhattacharyya A."/>
            <person name="Gardner W.L."/>
            <person name="Mikhailova N."/>
            <person name="Lapidus A."/>
            <person name="Larsen N."/>
            <person name="D'Souza M."/>
            <person name="Walunas T."/>
            <person name="Haselkorn R."/>
            <person name="Overbeek R."/>
            <person name="Kyrpides N."/>
        </authorList>
    </citation>
    <scope>NUCLEOTIDE SEQUENCE [LARGE SCALE GENOMIC DNA]</scope>
    <source>
        <strain evidence="4 5">ATCC 49256</strain>
    </source>
</reference>
<accession>Q7P2D5</accession>
<proteinExistence type="inferred from homology"/>
<dbReference type="EMBL" id="AABF01000135">
    <property type="protein sequence ID" value="EAA23407.1"/>
    <property type="molecule type" value="Genomic_DNA"/>
</dbReference>
<dbReference type="GO" id="GO:0005737">
    <property type="term" value="C:cytoplasm"/>
    <property type="evidence" value="ECO:0007669"/>
    <property type="project" value="TreeGrafter"/>
</dbReference>
<dbReference type="InterPro" id="IPR000277">
    <property type="entry name" value="Cys/Met-Metab_PyrdxlP-dep_enz"/>
</dbReference>
<dbReference type="Gene3D" id="3.40.640.10">
    <property type="entry name" value="Type I PLP-dependent aspartate aminotransferase-like (Major domain)"/>
    <property type="match status" value="1"/>
</dbReference>
<evidence type="ECO:0000313" key="4">
    <source>
        <dbReference type="EMBL" id="EAA23407.1"/>
    </source>
</evidence>
<gene>
    <name evidence="4" type="ORF">FNV0409</name>
</gene>
<protein>
    <recommendedName>
        <fullName evidence="6">Cystathionine gamma-synthase</fullName>
    </recommendedName>
</protein>
<dbReference type="Proteomes" id="UP000006454">
    <property type="component" value="Unassembled WGS sequence"/>
</dbReference>
<comment type="similarity">
    <text evidence="3">Belongs to the trans-sulfuration enzymes family.</text>
</comment>
<organism evidence="4 5">
    <name type="scientific">Fusobacterium vincentii ATCC 49256</name>
    <dbReference type="NCBI Taxonomy" id="209882"/>
    <lineage>
        <taxon>Bacteria</taxon>
        <taxon>Fusobacteriati</taxon>
        <taxon>Fusobacteriota</taxon>
        <taxon>Fusobacteriia</taxon>
        <taxon>Fusobacteriales</taxon>
        <taxon>Fusobacteriaceae</taxon>
        <taxon>Fusobacterium</taxon>
    </lineage>
</organism>
<dbReference type="GO" id="GO:0019346">
    <property type="term" value="P:transsulfuration"/>
    <property type="evidence" value="ECO:0007669"/>
    <property type="project" value="InterPro"/>
</dbReference>
<dbReference type="AlphaFoldDB" id="Q7P2D5"/>
<comment type="cofactor">
    <cofactor evidence="1 3">
        <name>pyridoxal 5'-phosphate</name>
        <dbReference type="ChEBI" id="CHEBI:597326"/>
    </cofactor>
</comment>
<evidence type="ECO:0000256" key="3">
    <source>
        <dbReference type="RuleBase" id="RU362118"/>
    </source>
</evidence>
<sequence length="74" mass="8433">MENVLSKNGITTTFVETDNLKNIENAITKKTKMIYIETPTNPMMKVSDIQEISKIAKKNNCILVVDNTFLTSYF</sequence>
<dbReference type="InterPro" id="IPR015424">
    <property type="entry name" value="PyrdxlP-dep_Trfase"/>
</dbReference>
<evidence type="ECO:0000256" key="1">
    <source>
        <dbReference type="ARBA" id="ARBA00001933"/>
    </source>
</evidence>
<name>Q7P2D5_FUSVC</name>
<comment type="caution">
    <text evidence="4">The sequence shown here is derived from an EMBL/GenBank/DDBJ whole genome shotgun (WGS) entry which is preliminary data.</text>
</comment>
<dbReference type="GO" id="GO:0030170">
    <property type="term" value="F:pyridoxal phosphate binding"/>
    <property type="evidence" value="ECO:0007669"/>
    <property type="project" value="InterPro"/>
</dbReference>
<dbReference type="SUPFAM" id="SSF53383">
    <property type="entry name" value="PLP-dependent transferases"/>
    <property type="match status" value="1"/>
</dbReference>
<dbReference type="Pfam" id="PF01053">
    <property type="entry name" value="Cys_Met_Meta_PP"/>
    <property type="match status" value="1"/>
</dbReference>
<keyword evidence="2 3" id="KW-0663">Pyridoxal phosphate</keyword>
<dbReference type="PANTHER" id="PTHR11808">
    <property type="entry name" value="TRANS-SULFURATION ENZYME FAMILY MEMBER"/>
    <property type="match status" value="1"/>
</dbReference>
<dbReference type="InterPro" id="IPR015421">
    <property type="entry name" value="PyrdxlP-dep_Trfase_major"/>
</dbReference>
<evidence type="ECO:0000313" key="5">
    <source>
        <dbReference type="Proteomes" id="UP000006454"/>
    </source>
</evidence>
<evidence type="ECO:0008006" key="6">
    <source>
        <dbReference type="Google" id="ProtNLM"/>
    </source>
</evidence>
<evidence type="ECO:0000256" key="2">
    <source>
        <dbReference type="ARBA" id="ARBA00022898"/>
    </source>
</evidence>